<dbReference type="GO" id="GO:0000160">
    <property type="term" value="P:phosphorelay signal transduction system"/>
    <property type="evidence" value="ECO:0007669"/>
    <property type="project" value="InterPro"/>
</dbReference>
<sequence>MSATTAPTPDVLPALRVALVEDSPLLGQILSGMLEEMGVELVGRAEDERGALDLLAERQPALVIVDLELRAGSGIGVLRALHAEPARFGAPRAVVLSNYAHSTVREHCAALGAEAFFDKSMQMDELLDFVASAQEG</sequence>
<dbReference type="PANTHER" id="PTHR44591">
    <property type="entry name" value="STRESS RESPONSE REGULATOR PROTEIN 1"/>
    <property type="match status" value="1"/>
</dbReference>
<comment type="caution">
    <text evidence="4">The sequence shown here is derived from an EMBL/GenBank/DDBJ whole genome shotgun (WGS) entry which is preliminary data.</text>
</comment>
<evidence type="ECO:0000256" key="2">
    <source>
        <dbReference type="PROSITE-ProRule" id="PRU00169"/>
    </source>
</evidence>
<organism evidence="4 5">
    <name type="scientific">Azoarcus indigens</name>
    <dbReference type="NCBI Taxonomy" id="29545"/>
    <lineage>
        <taxon>Bacteria</taxon>
        <taxon>Pseudomonadati</taxon>
        <taxon>Pseudomonadota</taxon>
        <taxon>Betaproteobacteria</taxon>
        <taxon>Rhodocyclales</taxon>
        <taxon>Zoogloeaceae</taxon>
        <taxon>Azoarcus</taxon>
    </lineage>
</organism>
<feature type="domain" description="Response regulatory" evidence="3">
    <location>
        <begin position="16"/>
        <end position="134"/>
    </location>
</feature>
<gene>
    <name evidence="4" type="ORF">C7389_11645</name>
</gene>
<dbReference type="RefSeq" id="WP_133593686.1">
    <property type="nucleotide sequence ID" value="NZ_SNVV01000016.1"/>
</dbReference>
<dbReference type="Proteomes" id="UP000295129">
    <property type="component" value="Unassembled WGS sequence"/>
</dbReference>
<dbReference type="PANTHER" id="PTHR44591:SF3">
    <property type="entry name" value="RESPONSE REGULATORY DOMAIN-CONTAINING PROTEIN"/>
    <property type="match status" value="1"/>
</dbReference>
<proteinExistence type="predicted"/>
<keyword evidence="5" id="KW-1185">Reference proteome</keyword>
<name>A0A4R6DSP7_9RHOO</name>
<dbReference type="InterPro" id="IPR001789">
    <property type="entry name" value="Sig_transdc_resp-reg_receiver"/>
</dbReference>
<dbReference type="SUPFAM" id="SSF52172">
    <property type="entry name" value="CheY-like"/>
    <property type="match status" value="1"/>
</dbReference>
<protein>
    <submittedName>
        <fullName evidence="4">Response regulator receiver domain-containing protein</fullName>
    </submittedName>
</protein>
<evidence type="ECO:0000256" key="1">
    <source>
        <dbReference type="ARBA" id="ARBA00022553"/>
    </source>
</evidence>
<feature type="modified residue" description="4-aspartylphosphate" evidence="2">
    <location>
        <position position="66"/>
    </location>
</feature>
<dbReference type="SMART" id="SM00448">
    <property type="entry name" value="REC"/>
    <property type="match status" value="1"/>
</dbReference>
<evidence type="ECO:0000313" key="5">
    <source>
        <dbReference type="Proteomes" id="UP000295129"/>
    </source>
</evidence>
<dbReference type="InterPro" id="IPR050595">
    <property type="entry name" value="Bact_response_regulator"/>
</dbReference>
<dbReference type="Gene3D" id="3.40.50.2300">
    <property type="match status" value="1"/>
</dbReference>
<keyword evidence="1 2" id="KW-0597">Phosphoprotein</keyword>
<dbReference type="OrthoDB" id="9152510at2"/>
<dbReference type="InterPro" id="IPR011006">
    <property type="entry name" value="CheY-like_superfamily"/>
</dbReference>
<accession>A0A4R6DSP7</accession>
<reference evidence="4 5" key="1">
    <citation type="submission" date="2019-03" db="EMBL/GenBank/DDBJ databases">
        <title>Genomic Encyclopedia of Type Strains, Phase IV (KMG-IV): sequencing the most valuable type-strain genomes for metagenomic binning, comparative biology and taxonomic classification.</title>
        <authorList>
            <person name="Goeker M."/>
        </authorList>
    </citation>
    <scope>NUCLEOTIDE SEQUENCE [LARGE SCALE GENOMIC DNA]</scope>
    <source>
        <strain evidence="4 5">DSM 12121</strain>
    </source>
</reference>
<dbReference type="EMBL" id="SNVV01000016">
    <property type="protein sequence ID" value="TDN48140.1"/>
    <property type="molecule type" value="Genomic_DNA"/>
</dbReference>
<dbReference type="Pfam" id="PF00072">
    <property type="entry name" value="Response_reg"/>
    <property type="match status" value="1"/>
</dbReference>
<evidence type="ECO:0000259" key="3">
    <source>
        <dbReference type="PROSITE" id="PS50110"/>
    </source>
</evidence>
<dbReference type="AlphaFoldDB" id="A0A4R6DSP7"/>
<evidence type="ECO:0000313" key="4">
    <source>
        <dbReference type="EMBL" id="TDN48140.1"/>
    </source>
</evidence>
<dbReference type="PROSITE" id="PS50110">
    <property type="entry name" value="RESPONSE_REGULATORY"/>
    <property type="match status" value="1"/>
</dbReference>
<dbReference type="CDD" id="cd00156">
    <property type="entry name" value="REC"/>
    <property type="match status" value="1"/>
</dbReference>